<evidence type="ECO:0000313" key="4">
    <source>
        <dbReference type="Proteomes" id="UP001287445"/>
    </source>
</evidence>
<name>A0AAJ2VAE8_DELAC</name>
<dbReference type="AlphaFoldDB" id="A0AAJ2VAE8"/>
<dbReference type="InterPro" id="IPR036465">
    <property type="entry name" value="vWFA_dom_sf"/>
</dbReference>
<feature type="domain" description="VWFA" evidence="2">
    <location>
        <begin position="239"/>
        <end position="398"/>
    </location>
</feature>
<proteinExistence type="predicted"/>
<accession>A0AAJ2VAE8</accession>
<dbReference type="InterPro" id="IPR050458">
    <property type="entry name" value="LolB"/>
</dbReference>
<evidence type="ECO:0000313" key="3">
    <source>
        <dbReference type="EMBL" id="MDX4954392.1"/>
    </source>
</evidence>
<dbReference type="SUPFAM" id="SSF53300">
    <property type="entry name" value="vWA-like"/>
    <property type="match status" value="1"/>
</dbReference>
<dbReference type="Pfam" id="PF05762">
    <property type="entry name" value="VWA_CoxE"/>
    <property type="match status" value="1"/>
</dbReference>
<evidence type="ECO:0000259" key="2">
    <source>
        <dbReference type="SMART" id="SM00327"/>
    </source>
</evidence>
<feature type="region of interest" description="Disordered" evidence="1">
    <location>
        <begin position="68"/>
        <end position="89"/>
    </location>
</feature>
<comment type="caution">
    <text evidence="3">The sequence shown here is derived from an EMBL/GenBank/DDBJ whole genome shotgun (WGS) entry which is preliminary data.</text>
</comment>
<dbReference type="PANTHER" id="PTHR30634:SF16">
    <property type="entry name" value="OUTER-MEMBRANE LIPOPROTEIN LOLB"/>
    <property type="match status" value="1"/>
</dbReference>
<feature type="compositionally biased region" description="Basic residues" evidence="1">
    <location>
        <begin position="185"/>
        <end position="194"/>
    </location>
</feature>
<dbReference type="InterPro" id="IPR002035">
    <property type="entry name" value="VWF_A"/>
</dbReference>
<sequence>MHESPMHGPPMQEQAIDAATLRRWRLILGPEAAQPLTAAQPLDAADARRDAALDYLYQREHRLREQANASGTDVWQGTGGLSARQGGSGVPEPQAVHWLGEVRDLFPRSAVEALQRDALSRYGLHGLLSDPQVLAEATPSIELVAALMAVRTSLPPEVLAEARRLVARVVADLQARLSSRVHSALGRRRRRRSSRGQGQMSDLDWPRTLRHNLRHYQSEEQVLVLERLFFRENEAQRLTWDLWLVVDQSGSMHESVIHSAVMGSIFACVRALRTHVLLFSDAVADVTGQLHAPEELLLGAQLGGGTNIGAALAHVAGQLAAPRRSVIVLITDLYEGHDEARVIAETERLVASGARVLVLAALDRRAHPDYDRDLAAQLVARGAQVAAMTPDHLVDWLARAMQGGRSS</sequence>
<dbReference type="EMBL" id="JAWWMZ010000004">
    <property type="protein sequence ID" value="MDX4954392.1"/>
    <property type="molecule type" value="Genomic_DNA"/>
</dbReference>
<dbReference type="InterPro" id="IPR008912">
    <property type="entry name" value="Uncharacterised_CoxE"/>
</dbReference>
<protein>
    <submittedName>
        <fullName evidence="3">VWA domain-containing protein</fullName>
    </submittedName>
</protein>
<evidence type="ECO:0000256" key="1">
    <source>
        <dbReference type="SAM" id="MobiDB-lite"/>
    </source>
</evidence>
<dbReference type="SMART" id="SM00327">
    <property type="entry name" value="VWA"/>
    <property type="match status" value="1"/>
</dbReference>
<dbReference type="PANTHER" id="PTHR30634">
    <property type="entry name" value="OUTER MEMBRANE LOLAB LIPOPROTEIN INSERTION APPARATUS"/>
    <property type="match status" value="1"/>
</dbReference>
<feature type="region of interest" description="Disordered" evidence="1">
    <location>
        <begin position="184"/>
        <end position="203"/>
    </location>
</feature>
<dbReference type="Proteomes" id="UP001287445">
    <property type="component" value="Unassembled WGS sequence"/>
</dbReference>
<gene>
    <name evidence="3" type="ORF">SGN30_13310</name>
</gene>
<reference evidence="3" key="1">
    <citation type="submission" date="2023-11" db="EMBL/GenBank/DDBJ databases">
        <title>Identification and selenium tolerance of Delftia acidovorans R3-25.</title>
        <authorList>
            <person name="Zhang S."/>
            <person name="Liu Y."/>
            <person name="Guo Y."/>
        </authorList>
    </citation>
    <scope>NUCLEOTIDE SEQUENCE</scope>
    <source>
        <strain evidence="3">R3-25</strain>
    </source>
</reference>
<organism evidence="3 4">
    <name type="scientific">Delftia acidovorans</name>
    <name type="common">Pseudomonas acidovorans</name>
    <name type="synonym">Comamonas acidovorans</name>
    <dbReference type="NCBI Taxonomy" id="80866"/>
    <lineage>
        <taxon>Bacteria</taxon>
        <taxon>Pseudomonadati</taxon>
        <taxon>Pseudomonadota</taxon>
        <taxon>Betaproteobacteria</taxon>
        <taxon>Burkholderiales</taxon>
        <taxon>Comamonadaceae</taxon>
        <taxon>Delftia</taxon>
    </lineage>
</organism>
<dbReference type="Gene3D" id="3.40.50.410">
    <property type="entry name" value="von Willebrand factor, type A domain"/>
    <property type="match status" value="1"/>
</dbReference>